<dbReference type="EMBL" id="JABWDY010010947">
    <property type="protein sequence ID" value="KAF5200260.1"/>
    <property type="molecule type" value="Genomic_DNA"/>
</dbReference>
<name>A0A7J6WUF9_THATH</name>
<organism evidence="2 3">
    <name type="scientific">Thalictrum thalictroides</name>
    <name type="common">Rue-anemone</name>
    <name type="synonym">Anemone thalictroides</name>
    <dbReference type="NCBI Taxonomy" id="46969"/>
    <lineage>
        <taxon>Eukaryota</taxon>
        <taxon>Viridiplantae</taxon>
        <taxon>Streptophyta</taxon>
        <taxon>Embryophyta</taxon>
        <taxon>Tracheophyta</taxon>
        <taxon>Spermatophyta</taxon>
        <taxon>Magnoliopsida</taxon>
        <taxon>Ranunculales</taxon>
        <taxon>Ranunculaceae</taxon>
        <taxon>Thalictroideae</taxon>
        <taxon>Thalictrum</taxon>
    </lineage>
</organism>
<dbReference type="GO" id="GO:0016702">
    <property type="term" value="F:oxidoreductase activity, acting on single donors with incorporation of molecular oxygen, incorporation of two atoms of oxygen"/>
    <property type="evidence" value="ECO:0007669"/>
    <property type="project" value="InterPro"/>
</dbReference>
<reference evidence="2 3" key="1">
    <citation type="submission" date="2020-06" db="EMBL/GenBank/DDBJ databases">
        <title>Transcriptomic and genomic resources for Thalictrum thalictroides and T. hernandezii: Facilitating candidate gene discovery in an emerging model plant lineage.</title>
        <authorList>
            <person name="Arias T."/>
            <person name="Riano-Pachon D.M."/>
            <person name="Di Stilio V.S."/>
        </authorList>
    </citation>
    <scope>NUCLEOTIDE SEQUENCE [LARGE SCALE GENOMIC DNA]</scope>
    <source>
        <strain evidence="3">cv. WT478/WT964</strain>
        <tissue evidence="2">Leaves</tissue>
    </source>
</reference>
<feature type="domain" description="Lipoxygenase" evidence="1">
    <location>
        <begin position="1"/>
        <end position="62"/>
    </location>
</feature>
<dbReference type="GO" id="GO:0046872">
    <property type="term" value="F:metal ion binding"/>
    <property type="evidence" value="ECO:0007669"/>
    <property type="project" value="InterPro"/>
</dbReference>
<gene>
    <name evidence="2" type="ORF">FRX31_010153</name>
</gene>
<evidence type="ECO:0000313" key="2">
    <source>
        <dbReference type="EMBL" id="KAF5200260.1"/>
    </source>
</evidence>
<dbReference type="InterPro" id="IPR013819">
    <property type="entry name" value="LipOase_C"/>
</dbReference>
<dbReference type="OrthoDB" id="407298at2759"/>
<evidence type="ECO:0000313" key="3">
    <source>
        <dbReference type="Proteomes" id="UP000554482"/>
    </source>
</evidence>
<accession>A0A7J6WUF9</accession>
<dbReference type="Proteomes" id="UP000554482">
    <property type="component" value="Unassembled WGS sequence"/>
</dbReference>
<dbReference type="InterPro" id="IPR036226">
    <property type="entry name" value="LipOase_C_sf"/>
</dbReference>
<proteinExistence type="predicted"/>
<evidence type="ECO:0000259" key="1">
    <source>
        <dbReference type="PROSITE" id="PS51393"/>
    </source>
</evidence>
<dbReference type="Gene3D" id="1.20.245.10">
    <property type="entry name" value="Lipoxygenase-1, Domain 5"/>
    <property type="match status" value="1"/>
</dbReference>
<protein>
    <recommendedName>
        <fullName evidence="1">Lipoxygenase domain-containing protein</fullName>
    </recommendedName>
</protein>
<sequence>MEINALAREALINADEIIESYFFPGKYSIELSSVAYDQHNYLVHHSFPFVSADHARCHWVPP</sequence>
<keyword evidence="3" id="KW-1185">Reference proteome</keyword>
<comment type="caution">
    <text evidence="2">The sequence shown here is derived from an EMBL/GenBank/DDBJ whole genome shotgun (WGS) entry which is preliminary data.</text>
</comment>
<dbReference type="Pfam" id="PF00305">
    <property type="entry name" value="Lipoxygenase"/>
    <property type="match status" value="1"/>
</dbReference>
<dbReference type="PROSITE" id="PS51393">
    <property type="entry name" value="LIPOXYGENASE_3"/>
    <property type="match status" value="1"/>
</dbReference>
<dbReference type="SUPFAM" id="SSF48484">
    <property type="entry name" value="Lipoxigenase"/>
    <property type="match status" value="1"/>
</dbReference>
<dbReference type="AlphaFoldDB" id="A0A7J6WUF9"/>